<sequence>MEKREYKAGDQVYVIYRNPHTPNVANITEAEIVRHPENEQQLALFLHESYHLLAEDDAVYDTYEQAEERYKEIFDYDQYR</sequence>
<gene>
    <name evidence="1" type="ORF">SAMN04488137_1787</name>
</gene>
<dbReference type="Proteomes" id="UP000199544">
    <property type="component" value="Unassembled WGS sequence"/>
</dbReference>
<dbReference type="STRING" id="459525.SAMN04488137_1787"/>
<proteinExistence type="predicted"/>
<evidence type="ECO:0000313" key="1">
    <source>
        <dbReference type="EMBL" id="SDM75491.1"/>
    </source>
</evidence>
<reference evidence="2" key="1">
    <citation type="submission" date="2016-10" db="EMBL/GenBank/DDBJ databases">
        <authorList>
            <person name="Varghese N."/>
            <person name="Submissions S."/>
        </authorList>
    </citation>
    <scope>NUCLEOTIDE SEQUENCE [LARGE SCALE GENOMIC DNA]</scope>
    <source>
        <strain evidence="2">CGMCC 1.6854</strain>
    </source>
</reference>
<dbReference type="OrthoDB" id="2970581at2"/>
<dbReference type="Pfam" id="PF11132">
    <property type="entry name" value="SplA"/>
    <property type="match status" value="1"/>
</dbReference>
<keyword evidence="2" id="KW-1185">Reference proteome</keyword>
<dbReference type="AlphaFoldDB" id="A0A1G9VU36"/>
<dbReference type="InterPro" id="IPR022608">
    <property type="entry name" value="Tscrpt_reg_SplA"/>
</dbReference>
<evidence type="ECO:0000313" key="2">
    <source>
        <dbReference type="Proteomes" id="UP000199544"/>
    </source>
</evidence>
<dbReference type="EMBL" id="FNHW01000001">
    <property type="protein sequence ID" value="SDM75491.1"/>
    <property type="molecule type" value="Genomic_DNA"/>
</dbReference>
<organism evidence="1 2">
    <name type="scientific">Fictibacillus solisalsi</name>
    <dbReference type="NCBI Taxonomy" id="459525"/>
    <lineage>
        <taxon>Bacteria</taxon>
        <taxon>Bacillati</taxon>
        <taxon>Bacillota</taxon>
        <taxon>Bacilli</taxon>
        <taxon>Bacillales</taxon>
        <taxon>Fictibacillaceae</taxon>
        <taxon>Fictibacillus</taxon>
    </lineage>
</organism>
<accession>A0A1G9VU36</accession>
<name>A0A1G9VU36_9BACL</name>
<dbReference type="RefSeq" id="WP_090233994.1">
    <property type="nucleotide sequence ID" value="NZ_FNHW01000001.1"/>
</dbReference>
<protein>
    <submittedName>
        <fullName evidence="1">Transcriptional regulator</fullName>
    </submittedName>
</protein>